<dbReference type="HOGENOM" id="CLU_870046_0_0_1"/>
<dbReference type="InParanoid" id="A0CKF9"/>
<accession>A0CKF9</accession>
<organism evidence="2 3">
    <name type="scientific">Paramecium tetraurelia</name>
    <dbReference type="NCBI Taxonomy" id="5888"/>
    <lineage>
        <taxon>Eukaryota</taxon>
        <taxon>Sar</taxon>
        <taxon>Alveolata</taxon>
        <taxon>Ciliophora</taxon>
        <taxon>Intramacronucleata</taxon>
        <taxon>Oligohymenophorea</taxon>
        <taxon>Peniculida</taxon>
        <taxon>Parameciidae</taxon>
        <taxon>Paramecium</taxon>
    </lineage>
</organism>
<dbReference type="KEGG" id="ptm:GSPATT00000990001"/>
<dbReference type="OMA" id="RNKEDRI"/>
<sequence>MRRRFESAYNPRNQIDKREYALYLENQIKQKEERNKEDRILDNVKDQFLFQQICFDYLRQPRSRFQIHSILDNQDLEKRQKLQQQKLEQDIYNYNKMIAEDKKRIKELSKSQQNDSLIVPLKLPKIQAYSQEPQTNKNMNTQVLIVPNTLSKSFVFNTEHSHIQPRPISSLNPIDDIKISPSKVQDQIDQNQLEYQEQKQKEEIKRRNQELEAIRKKMHDNYITTRNQITSLVEFIKYNQQQQNQFLVLSRQLNTLMKQDQFQPAYPFLKEELNKKMNNQYFHHNEFLEQVKDELQTSSNYIQFQQIGKVQDHEDLVFEL</sequence>
<reference evidence="2 3" key="1">
    <citation type="journal article" date="2006" name="Nature">
        <title>Global trends of whole-genome duplications revealed by the ciliate Paramecium tetraurelia.</title>
        <authorList>
            <consortium name="Genoscope"/>
            <person name="Aury J.-M."/>
            <person name="Jaillon O."/>
            <person name="Duret L."/>
            <person name="Noel B."/>
            <person name="Jubin C."/>
            <person name="Porcel B.M."/>
            <person name="Segurens B."/>
            <person name="Daubin V."/>
            <person name="Anthouard V."/>
            <person name="Aiach N."/>
            <person name="Arnaiz O."/>
            <person name="Billaut A."/>
            <person name="Beisson J."/>
            <person name="Blanc I."/>
            <person name="Bouhouche K."/>
            <person name="Camara F."/>
            <person name="Duharcourt S."/>
            <person name="Guigo R."/>
            <person name="Gogendeau D."/>
            <person name="Katinka M."/>
            <person name="Keller A.-M."/>
            <person name="Kissmehl R."/>
            <person name="Klotz C."/>
            <person name="Koll F."/>
            <person name="Le Moue A."/>
            <person name="Lepere C."/>
            <person name="Malinsky S."/>
            <person name="Nowacki M."/>
            <person name="Nowak J.K."/>
            <person name="Plattner H."/>
            <person name="Poulain J."/>
            <person name="Ruiz F."/>
            <person name="Serrano V."/>
            <person name="Zagulski M."/>
            <person name="Dessen P."/>
            <person name="Betermier M."/>
            <person name="Weissenbach J."/>
            <person name="Scarpelli C."/>
            <person name="Schachter V."/>
            <person name="Sperling L."/>
            <person name="Meyer E."/>
            <person name="Cohen J."/>
            <person name="Wincker P."/>
        </authorList>
    </citation>
    <scope>NUCLEOTIDE SEQUENCE [LARGE SCALE GENOMIC DNA]</scope>
    <source>
        <strain evidence="2 3">Stock d4-2</strain>
    </source>
</reference>
<gene>
    <name evidence="2" type="ORF">GSPATT00000990001</name>
</gene>
<feature type="coiled-coil region" evidence="1">
    <location>
        <begin position="192"/>
        <end position="221"/>
    </location>
</feature>
<dbReference type="Proteomes" id="UP000000600">
    <property type="component" value="Unassembled WGS sequence"/>
</dbReference>
<dbReference type="AlphaFoldDB" id="A0CKF9"/>
<evidence type="ECO:0000313" key="3">
    <source>
        <dbReference type="Proteomes" id="UP000000600"/>
    </source>
</evidence>
<name>A0CKF9_PARTE</name>
<evidence type="ECO:0000313" key="2">
    <source>
        <dbReference type="EMBL" id="CAK71276.1"/>
    </source>
</evidence>
<proteinExistence type="predicted"/>
<protein>
    <submittedName>
        <fullName evidence="2">Uncharacterized protein</fullName>
    </submittedName>
</protein>
<dbReference type="GeneID" id="5024458"/>
<evidence type="ECO:0000256" key="1">
    <source>
        <dbReference type="SAM" id="Coils"/>
    </source>
</evidence>
<dbReference type="EMBL" id="CT868096">
    <property type="protein sequence ID" value="CAK71276.1"/>
    <property type="molecule type" value="Genomic_DNA"/>
</dbReference>
<dbReference type="OrthoDB" id="303560at2759"/>
<dbReference type="RefSeq" id="XP_001438673.1">
    <property type="nucleotide sequence ID" value="XM_001438636.1"/>
</dbReference>
<keyword evidence="1" id="KW-0175">Coiled coil</keyword>
<keyword evidence="3" id="KW-1185">Reference proteome</keyword>